<protein>
    <recommendedName>
        <fullName evidence="10">Odorant receptor</fullName>
    </recommendedName>
</protein>
<keyword evidence="4 10" id="KW-0812">Transmembrane</keyword>
<keyword evidence="6 10" id="KW-1133">Transmembrane helix</keyword>
<comment type="caution">
    <text evidence="10">Lacks conserved residue(s) required for the propagation of feature annotation.</text>
</comment>
<dbReference type="EMBL" id="OZ034834">
    <property type="protein sequence ID" value="CAL1676388.1"/>
    <property type="molecule type" value="Genomic_DNA"/>
</dbReference>
<feature type="transmembrane region" description="Helical" evidence="10">
    <location>
        <begin position="165"/>
        <end position="189"/>
    </location>
</feature>
<keyword evidence="3 10" id="KW-0716">Sensory transduction</keyword>
<dbReference type="Proteomes" id="UP001497644">
    <property type="component" value="Chromosome 11"/>
</dbReference>
<evidence type="ECO:0000256" key="4">
    <source>
        <dbReference type="ARBA" id="ARBA00022692"/>
    </source>
</evidence>
<dbReference type="PANTHER" id="PTHR21137">
    <property type="entry name" value="ODORANT RECEPTOR"/>
    <property type="match status" value="1"/>
</dbReference>
<dbReference type="PANTHER" id="PTHR21137:SF35">
    <property type="entry name" value="ODORANT RECEPTOR 19A-RELATED"/>
    <property type="match status" value="1"/>
</dbReference>
<dbReference type="GO" id="GO:0004984">
    <property type="term" value="F:olfactory receptor activity"/>
    <property type="evidence" value="ECO:0007669"/>
    <property type="project" value="InterPro"/>
</dbReference>
<evidence type="ECO:0000256" key="9">
    <source>
        <dbReference type="ARBA" id="ARBA00023224"/>
    </source>
</evidence>
<evidence type="ECO:0000256" key="8">
    <source>
        <dbReference type="ARBA" id="ARBA00023170"/>
    </source>
</evidence>
<feature type="transmembrane region" description="Helical" evidence="10">
    <location>
        <begin position="240"/>
        <end position="262"/>
    </location>
</feature>
<evidence type="ECO:0000256" key="2">
    <source>
        <dbReference type="ARBA" id="ARBA00022475"/>
    </source>
</evidence>
<feature type="transmembrane region" description="Helical" evidence="10">
    <location>
        <begin position="69"/>
        <end position="86"/>
    </location>
</feature>
<keyword evidence="8 10" id="KW-0675">Receptor</keyword>
<feature type="transmembrane region" description="Helical" evidence="10">
    <location>
        <begin position="33"/>
        <end position="57"/>
    </location>
</feature>
<evidence type="ECO:0000256" key="7">
    <source>
        <dbReference type="ARBA" id="ARBA00023136"/>
    </source>
</evidence>
<keyword evidence="7 10" id="KW-0472">Membrane</keyword>
<keyword evidence="12" id="KW-1185">Reference proteome</keyword>
<evidence type="ECO:0000256" key="3">
    <source>
        <dbReference type="ARBA" id="ARBA00022606"/>
    </source>
</evidence>
<dbReference type="GO" id="GO:0005886">
    <property type="term" value="C:plasma membrane"/>
    <property type="evidence" value="ECO:0007669"/>
    <property type="project" value="UniProtKB-SubCell"/>
</dbReference>
<dbReference type="Pfam" id="PF02949">
    <property type="entry name" value="7tm_6"/>
    <property type="match status" value="1"/>
</dbReference>
<proteinExistence type="inferred from homology"/>
<sequence length="369" mass="43179">MGILEFTFQMLTICGCWQPESWTSVYKRIIYRVYTVLVILLINSFVLSQFMDIILIVDNTDDFCDNFCVLLPMIIVCYKLFSLLTSHRNIIKLTDILNKEPCKPLKPNEIKIHYKFDKGMQINTFHYTAMCMVTCVIITFTSLLTNFGERKLTYRAWVPFEYSSMTLFCLLYIHQLIGLVMGAVVNIACDSLICGLLEHVCCQFEILTYRLKRIMLHSDGLRNCVQQHCKIFKLAVLVNANFRMVITIQFIMSMFVVCFNLYVISLSKLDSRCIRLALFMGCMLTQIFVYCWYGNQVKLKSRQFIDNIFEMEWLTLDNNLKKSVIIMMERTVMPIEITSAYTISVNLDSFMNILKTSYSVYNLLKQMKE</sequence>
<keyword evidence="9 10" id="KW-0807">Transducer</keyword>
<feature type="transmembrane region" description="Helical" evidence="10">
    <location>
        <begin position="125"/>
        <end position="145"/>
    </location>
</feature>
<feature type="transmembrane region" description="Helical" evidence="10">
    <location>
        <begin position="274"/>
        <end position="293"/>
    </location>
</feature>
<comment type="subcellular location">
    <subcellularLocation>
        <location evidence="1 10">Cell membrane</location>
        <topology evidence="1 10">Multi-pass membrane protein</topology>
    </subcellularLocation>
</comment>
<name>A0AAV2NA91_9HYME</name>
<evidence type="ECO:0000256" key="1">
    <source>
        <dbReference type="ARBA" id="ARBA00004651"/>
    </source>
</evidence>
<organism evidence="11 12">
    <name type="scientific">Lasius platythorax</name>
    <dbReference type="NCBI Taxonomy" id="488582"/>
    <lineage>
        <taxon>Eukaryota</taxon>
        <taxon>Metazoa</taxon>
        <taxon>Ecdysozoa</taxon>
        <taxon>Arthropoda</taxon>
        <taxon>Hexapoda</taxon>
        <taxon>Insecta</taxon>
        <taxon>Pterygota</taxon>
        <taxon>Neoptera</taxon>
        <taxon>Endopterygota</taxon>
        <taxon>Hymenoptera</taxon>
        <taxon>Apocrita</taxon>
        <taxon>Aculeata</taxon>
        <taxon>Formicoidea</taxon>
        <taxon>Formicidae</taxon>
        <taxon>Formicinae</taxon>
        <taxon>Lasius</taxon>
        <taxon>Lasius</taxon>
    </lineage>
</organism>
<evidence type="ECO:0000313" key="11">
    <source>
        <dbReference type="EMBL" id="CAL1676388.1"/>
    </source>
</evidence>
<dbReference type="GO" id="GO:0005549">
    <property type="term" value="F:odorant binding"/>
    <property type="evidence" value="ECO:0007669"/>
    <property type="project" value="InterPro"/>
</dbReference>
<accession>A0AAV2NA91</accession>
<evidence type="ECO:0000313" key="12">
    <source>
        <dbReference type="Proteomes" id="UP001497644"/>
    </source>
</evidence>
<keyword evidence="2" id="KW-1003">Cell membrane</keyword>
<reference evidence="11" key="1">
    <citation type="submission" date="2024-04" db="EMBL/GenBank/DDBJ databases">
        <authorList>
            <consortium name="Molecular Ecology Group"/>
        </authorList>
    </citation>
    <scope>NUCLEOTIDE SEQUENCE</scope>
</reference>
<evidence type="ECO:0000256" key="5">
    <source>
        <dbReference type="ARBA" id="ARBA00022725"/>
    </source>
</evidence>
<dbReference type="AlphaFoldDB" id="A0AAV2NA91"/>
<keyword evidence="5 10" id="KW-0552">Olfaction</keyword>
<gene>
    <name evidence="11" type="ORF">LPLAT_LOCUS2590</name>
</gene>
<dbReference type="InterPro" id="IPR004117">
    <property type="entry name" value="7tm6_olfct_rcpt"/>
</dbReference>
<evidence type="ECO:0000256" key="6">
    <source>
        <dbReference type="ARBA" id="ARBA00022989"/>
    </source>
</evidence>
<dbReference type="GO" id="GO:0007165">
    <property type="term" value="P:signal transduction"/>
    <property type="evidence" value="ECO:0007669"/>
    <property type="project" value="UniProtKB-KW"/>
</dbReference>
<evidence type="ECO:0000256" key="10">
    <source>
        <dbReference type="RuleBase" id="RU351113"/>
    </source>
</evidence>
<comment type="similarity">
    <text evidence="10">Belongs to the insect chemoreceptor superfamily. Heteromeric odorant receptor channel (TC 1.A.69) family.</text>
</comment>